<dbReference type="SMART" id="SM00062">
    <property type="entry name" value="PBPb"/>
    <property type="match status" value="2"/>
</dbReference>
<dbReference type="InterPro" id="IPR050469">
    <property type="entry name" value="Diguanylate_Cyclase"/>
</dbReference>
<dbReference type="CDD" id="cd01949">
    <property type="entry name" value="GGDEF"/>
    <property type="match status" value="1"/>
</dbReference>
<organism evidence="4 5">
    <name type="scientific">Bittarella massiliensis</name>
    <name type="common">ex Durand et al. 2017</name>
    <dbReference type="NCBI Taxonomy" id="1720313"/>
    <lineage>
        <taxon>Bacteria</taxon>
        <taxon>Bacillati</taxon>
        <taxon>Bacillota</taxon>
        <taxon>Clostridia</taxon>
        <taxon>Eubacteriales</taxon>
        <taxon>Oscillospiraceae</taxon>
        <taxon>Bittarella (ex Durand et al. 2017)</taxon>
    </lineage>
</organism>
<proteinExistence type="predicted"/>
<keyword evidence="1" id="KW-0812">Transmembrane</keyword>
<dbReference type="Gene3D" id="3.40.190.10">
    <property type="entry name" value="Periplasmic binding protein-like II"/>
    <property type="match status" value="4"/>
</dbReference>
<dbReference type="InterPro" id="IPR035965">
    <property type="entry name" value="PAS-like_dom_sf"/>
</dbReference>
<dbReference type="PROSITE" id="PS50887">
    <property type="entry name" value="GGDEF"/>
    <property type="match status" value="1"/>
</dbReference>
<evidence type="ECO:0000256" key="1">
    <source>
        <dbReference type="SAM" id="Phobius"/>
    </source>
</evidence>
<dbReference type="Pfam" id="PF00990">
    <property type="entry name" value="GGDEF"/>
    <property type="match status" value="1"/>
</dbReference>
<dbReference type="Gene3D" id="3.30.70.270">
    <property type="match status" value="1"/>
</dbReference>
<dbReference type="SUPFAM" id="SSF53850">
    <property type="entry name" value="Periplasmic binding protein-like II"/>
    <property type="match status" value="2"/>
</dbReference>
<dbReference type="InterPro" id="IPR029787">
    <property type="entry name" value="Nucleotide_cyclase"/>
</dbReference>
<name>A0AAW5KGJ5_9FIRM</name>
<dbReference type="InterPro" id="IPR000160">
    <property type="entry name" value="GGDEF_dom"/>
</dbReference>
<reference evidence="4" key="1">
    <citation type="submission" date="2022-06" db="EMBL/GenBank/DDBJ databases">
        <title>Isolation of gut microbiota from human fecal samples.</title>
        <authorList>
            <person name="Pamer E.G."/>
            <person name="Barat B."/>
            <person name="Waligurski E."/>
            <person name="Medina S."/>
            <person name="Paddock L."/>
            <person name="Mostad J."/>
        </authorList>
    </citation>
    <scope>NUCLEOTIDE SEQUENCE</scope>
    <source>
        <strain evidence="4">DFI.7.96</strain>
    </source>
</reference>
<evidence type="ECO:0000313" key="4">
    <source>
        <dbReference type="EMBL" id="MCQ4949663.1"/>
    </source>
</evidence>
<dbReference type="Pfam" id="PF00497">
    <property type="entry name" value="SBP_bac_3"/>
    <property type="match status" value="2"/>
</dbReference>
<feature type="chain" id="PRO_5043857086" evidence="2">
    <location>
        <begin position="31"/>
        <end position="829"/>
    </location>
</feature>
<feature type="signal peptide" evidence="2">
    <location>
        <begin position="1"/>
        <end position="30"/>
    </location>
</feature>
<dbReference type="PANTHER" id="PTHR45138:SF9">
    <property type="entry name" value="DIGUANYLATE CYCLASE DGCM-RELATED"/>
    <property type="match status" value="1"/>
</dbReference>
<evidence type="ECO:0000256" key="2">
    <source>
        <dbReference type="SAM" id="SignalP"/>
    </source>
</evidence>
<keyword evidence="2" id="KW-0732">Signal</keyword>
<evidence type="ECO:0000313" key="5">
    <source>
        <dbReference type="Proteomes" id="UP001205063"/>
    </source>
</evidence>
<dbReference type="SMART" id="SM00267">
    <property type="entry name" value="GGDEF"/>
    <property type="match status" value="1"/>
</dbReference>
<dbReference type="GO" id="GO:0052621">
    <property type="term" value="F:diguanylate cyclase activity"/>
    <property type="evidence" value="ECO:0007669"/>
    <property type="project" value="TreeGrafter"/>
</dbReference>
<keyword evidence="1" id="KW-1133">Transmembrane helix</keyword>
<keyword evidence="1" id="KW-0472">Membrane</keyword>
<dbReference type="Gene3D" id="3.30.450.20">
    <property type="entry name" value="PAS domain"/>
    <property type="match status" value="1"/>
</dbReference>
<feature type="domain" description="GGDEF" evidence="3">
    <location>
        <begin position="702"/>
        <end position="829"/>
    </location>
</feature>
<gene>
    <name evidence="4" type="ORF">NE646_08270</name>
</gene>
<dbReference type="PANTHER" id="PTHR45138">
    <property type="entry name" value="REGULATORY COMPONENTS OF SENSORY TRANSDUCTION SYSTEM"/>
    <property type="match status" value="1"/>
</dbReference>
<feature type="transmembrane region" description="Helical" evidence="1">
    <location>
        <begin position="507"/>
        <end position="532"/>
    </location>
</feature>
<comment type="caution">
    <text evidence="4">The sequence shown here is derived from an EMBL/GenBank/DDBJ whole genome shotgun (WGS) entry which is preliminary data.</text>
</comment>
<dbReference type="EMBL" id="JANGAB010000003">
    <property type="protein sequence ID" value="MCQ4949663.1"/>
    <property type="molecule type" value="Genomic_DNA"/>
</dbReference>
<accession>A0AAW5KGJ5</accession>
<protein>
    <submittedName>
        <fullName evidence="4">Transporter substrate-binding domain-containing protein</fullName>
    </submittedName>
</protein>
<dbReference type="SUPFAM" id="SSF55785">
    <property type="entry name" value="PYP-like sensor domain (PAS domain)"/>
    <property type="match status" value="1"/>
</dbReference>
<dbReference type="AlphaFoldDB" id="A0AAW5KGJ5"/>
<dbReference type="InterPro" id="IPR043128">
    <property type="entry name" value="Rev_trsase/Diguanyl_cyclase"/>
</dbReference>
<dbReference type="Proteomes" id="UP001205063">
    <property type="component" value="Unassembled WGS sequence"/>
</dbReference>
<dbReference type="InterPro" id="IPR001638">
    <property type="entry name" value="Solute-binding_3/MltF_N"/>
</dbReference>
<dbReference type="NCBIfam" id="TIGR00254">
    <property type="entry name" value="GGDEF"/>
    <property type="match status" value="1"/>
</dbReference>
<evidence type="ECO:0000259" key="3">
    <source>
        <dbReference type="PROSITE" id="PS50887"/>
    </source>
</evidence>
<dbReference type="RefSeq" id="WP_256136169.1">
    <property type="nucleotide sequence ID" value="NZ_JANGAB010000003.1"/>
</dbReference>
<dbReference type="SUPFAM" id="SSF55073">
    <property type="entry name" value="Nucleotide cyclase"/>
    <property type="match status" value="1"/>
</dbReference>
<sequence>MFRHGKRGIALLCALFCALLCLSGPGAALAAQPQATATVRVGFPILPGFSEKTADGEYTGYTYEYLQEIAKYTGWEYEFVEVEGDIDTSLTKLLDMLAAGEIDLMGGMLRSEQTEALYDFPEYSAGTSFAVLTVRADDSRFSESDYSALSNIRVGAQATAKRRIQHFKSFCAANSIDAQVVTYQGEETWLRALESGEVDALLEGDTAVDSGRRIIARFAESPHYFATTKGNTAIISGLNTGLAKIREVDFHYDTQLYEKYFGDNDDPTLFLSQEERDYIASCGTLRAVYPAGWDPLHHQEKGVFTGVSATLLEQICRETGLSLDYREVGSYQEGVEMVQSGEADILIGAPPNAEAATEAGLTLTQSYLPLQRILVRGNATDPGKENRAACLRGYPVTDELAGQELVWYDTPGACLQAVERGDVDSFVTNSYLLQQYLQNRSYRNLVYSPLDDSSAGLCLALRRPADTTLLTVLSKAIGSISERERQDAVFQNTLTTQPKISLMGLLYAYPLQSVLAVVALFAVVLGLVIFFVRTKIRHQQRLVLDGQRYRTIAELSDEFLFEYDVRADALTVSDKFAKAFGCDLVIPHYRERAKELFPELVGWDEQVAKQAFDLNQKSVQAEIRCPLADGSSAWFSLLRICLYDEEGHPLYCIGKLRNIEKERAERDFLLHRSQTDGLTGLYNRSTCEREVLRLLDALQPGETAAFFLLDLDRFKSVNDRFGHQMGDDILVELARCMESSFAGGVLGRLGGDEFIACLPGQSAAAAAQLAEAFCRRLVERCEDRHAGISASVGIAIARPGDTFEELYHRSDKALYQAKAEGGNTFSLDS</sequence>